<dbReference type="PANTHER" id="PTHR45947:SF3">
    <property type="entry name" value="SULFOQUINOVOSYL TRANSFERASE SQD2"/>
    <property type="match status" value="1"/>
</dbReference>
<accession>A0A251YSH6</accession>
<gene>
    <name evidence="6" type="primary">mfpsA_1</name>
    <name evidence="6" type="ORF">BFL37_03725</name>
</gene>
<evidence type="ECO:0000313" key="7">
    <source>
        <dbReference type="Proteomes" id="UP000195101"/>
    </source>
</evidence>
<dbReference type="InterPro" id="IPR050194">
    <property type="entry name" value="Glycosyltransferase_grp1"/>
</dbReference>
<dbReference type="Pfam" id="PF00534">
    <property type="entry name" value="Glycos_transf_1"/>
    <property type="match status" value="1"/>
</dbReference>
<dbReference type="RefSeq" id="WP_086513817.1">
    <property type="nucleotide sequence ID" value="NZ_MDJZ01000005.1"/>
</dbReference>
<dbReference type="Pfam" id="PF13579">
    <property type="entry name" value="Glyco_trans_4_4"/>
    <property type="match status" value="1"/>
</dbReference>
<dbReference type="OrthoDB" id="506201at2"/>
<evidence type="ECO:0000256" key="3">
    <source>
        <dbReference type="ARBA" id="ARBA00022679"/>
    </source>
</evidence>
<dbReference type="InterPro" id="IPR001296">
    <property type="entry name" value="Glyco_trans_1"/>
</dbReference>
<evidence type="ECO:0000256" key="2">
    <source>
        <dbReference type="ARBA" id="ARBA00022676"/>
    </source>
</evidence>
<proteinExistence type="predicted"/>
<keyword evidence="3" id="KW-0808">Transferase</keyword>
<dbReference type="GO" id="GO:1901137">
    <property type="term" value="P:carbohydrate derivative biosynthetic process"/>
    <property type="evidence" value="ECO:0007669"/>
    <property type="project" value="UniProtKB-ARBA"/>
</dbReference>
<dbReference type="Proteomes" id="UP000195101">
    <property type="component" value="Unassembled WGS sequence"/>
</dbReference>
<name>A0A251YSH6_9MICO</name>
<feature type="domain" description="Glycosyl transferase family 1" evidence="4">
    <location>
        <begin position="193"/>
        <end position="338"/>
    </location>
</feature>
<keyword evidence="7" id="KW-1185">Reference proteome</keyword>
<dbReference type="EMBL" id="MDJZ01000005">
    <property type="protein sequence ID" value="OUE27202.1"/>
    <property type="molecule type" value="Genomic_DNA"/>
</dbReference>
<dbReference type="SUPFAM" id="SSF53756">
    <property type="entry name" value="UDP-Glycosyltransferase/glycogen phosphorylase"/>
    <property type="match status" value="1"/>
</dbReference>
<dbReference type="PANTHER" id="PTHR45947">
    <property type="entry name" value="SULFOQUINOVOSYL TRANSFERASE SQD2"/>
    <property type="match status" value="1"/>
</dbReference>
<evidence type="ECO:0000259" key="4">
    <source>
        <dbReference type="Pfam" id="PF00534"/>
    </source>
</evidence>
<dbReference type="Gene3D" id="3.40.50.2000">
    <property type="entry name" value="Glycogen Phosphorylase B"/>
    <property type="match status" value="2"/>
</dbReference>
<reference evidence="6 7" key="1">
    <citation type="submission" date="2016-08" db="EMBL/GenBank/DDBJ databases">
        <title>Genome sequence of Clavibacter michiganensis spp strain CFBP8019.</title>
        <authorList>
            <person name="Thapa S.P."/>
            <person name="Coaker G."/>
            <person name="Jacques M.-A."/>
        </authorList>
    </citation>
    <scope>NUCLEOTIDE SEQUENCE [LARGE SCALE GENOMIC DNA]</scope>
    <source>
        <strain evidence="6">CFBP8019</strain>
    </source>
</reference>
<organism evidence="6 7">
    <name type="scientific">Clavibacter michiganensis</name>
    <dbReference type="NCBI Taxonomy" id="28447"/>
    <lineage>
        <taxon>Bacteria</taxon>
        <taxon>Bacillati</taxon>
        <taxon>Actinomycetota</taxon>
        <taxon>Actinomycetes</taxon>
        <taxon>Micrococcales</taxon>
        <taxon>Microbacteriaceae</taxon>
        <taxon>Clavibacter</taxon>
    </lineage>
</organism>
<evidence type="ECO:0000313" key="6">
    <source>
        <dbReference type="EMBL" id="OUE27202.1"/>
    </source>
</evidence>
<protein>
    <recommendedName>
        <fullName evidence="1">D-inositol 3-phosphate glycosyltransferase</fullName>
    </recommendedName>
</protein>
<dbReference type="GO" id="GO:0016757">
    <property type="term" value="F:glycosyltransferase activity"/>
    <property type="evidence" value="ECO:0007669"/>
    <property type="project" value="UniProtKB-KW"/>
</dbReference>
<dbReference type="AlphaFoldDB" id="A0A251YSH6"/>
<comment type="caution">
    <text evidence="6">The sequence shown here is derived from an EMBL/GenBank/DDBJ whole genome shotgun (WGS) entry which is preliminary data.</text>
</comment>
<evidence type="ECO:0000259" key="5">
    <source>
        <dbReference type="Pfam" id="PF13579"/>
    </source>
</evidence>
<sequence length="370" mass="39528">MTDVVIALTYYAPYVSGLTNVARDVAEGLVERGHRVTVVTTRHDAALPVEETIAGVRVVRTPVALQLGKGVISPAFIPTVLREARHADVVNIHAPMVEAGPLAWRAARITRVVTTYHCDVDLPSGLVNAVQRTVMDRSSVLAARSSTRVVVTSDDYADHSRIASALVRGRAVIAPGCHDRSGGRPAFRETDGLHVGFLGRIVEEKGIEYLVEGFSALDRPDARLIIGGDFSKVAGGSVIDRVKERIAGDDRIRLLGFVADEDVPDLYASVDAFALTSVNAFEAFGIVQVEAMIAGVPAIASDLPGVRQPVRTTGFGVVVPPRDSAAITRALEDIADRTDDVPAMAARAEELYGVEAATRAYEELFASLAR</sequence>
<dbReference type="InterPro" id="IPR028098">
    <property type="entry name" value="Glyco_trans_4-like_N"/>
</dbReference>
<keyword evidence="2" id="KW-0328">Glycosyltransferase</keyword>
<evidence type="ECO:0000256" key="1">
    <source>
        <dbReference type="ARBA" id="ARBA00021292"/>
    </source>
</evidence>
<dbReference type="CDD" id="cd03801">
    <property type="entry name" value="GT4_PimA-like"/>
    <property type="match status" value="1"/>
</dbReference>
<feature type="domain" description="Glycosyltransferase subfamily 4-like N-terminal" evidence="5">
    <location>
        <begin position="17"/>
        <end position="170"/>
    </location>
</feature>